<protein>
    <submittedName>
        <fullName evidence="2">Uncharacterized protein</fullName>
    </submittedName>
</protein>
<reference evidence="2" key="2">
    <citation type="submission" date="2022-01" db="EMBL/GenBank/DDBJ databases">
        <authorList>
            <person name="Yamashiro T."/>
            <person name="Shiraishi A."/>
            <person name="Satake H."/>
            <person name="Nakayama K."/>
        </authorList>
    </citation>
    <scope>NUCLEOTIDE SEQUENCE</scope>
</reference>
<feature type="compositionally biased region" description="Basic residues" evidence="1">
    <location>
        <begin position="199"/>
        <end position="208"/>
    </location>
</feature>
<feature type="region of interest" description="Disordered" evidence="1">
    <location>
        <begin position="195"/>
        <end position="233"/>
    </location>
</feature>
<keyword evidence="3" id="KW-1185">Reference proteome</keyword>
<proteinExistence type="predicted"/>
<organism evidence="2 3">
    <name type="scientific">Tanacetum coccineum</name>
    <dbReference type="NCBI Taxonomy" id="301880"/>
    <lineage>
        <taxon>Eukaryota</taxon>
        <taxon>Viridiplantae</taxon>
        <taxon>Streptophyta</taxon>
        <taxon>Embryophyta</taxon>
        <taxon>Tracheophyta</taxon>
        <taxon>Spermatophyta</taxon>
        <taxon>Magnoliopsida</taxon>
        <taxon>eudicotyledons</taxon>
        <taxon>Gunneridae</taxon>
        <taxon>Pentapetalae</taxon>
        <taxon>asterids</taxon>
        <taxon>campanulids</taxon>
        <taxon>Asterales</taxon>
        <taxon>Asteraceae</taxon>
        <taxon>Asteroideae</taxon>
        <taxon>Anthemideae</taxon>
        <taxon>Anthemidinae</taxon>
        <taxon>Tanacetum</taxon>
    </lineage>
</organism>
<accession>A0ABQ5AWX7</accession>
<feature type="compositionally biased region" description="Low complexity" evidence="1">
    <location>
        <begin position="273"/>
        <end position="284"/>
    </location>
</feature>
<feature type="region of interest" description="Disordered" evidence="1">
    <location>
        <begin position="396"/>
        <end position="423"/>
    </location>
</feature>
<reference evidence="2" key="1">
    <citation type="journal article" date="2022" name="Int. J. Mol. Sci.">
        <title>Draft Genome of Tanacetum Coccineum: Genomic Comparison of Closely Related Tanacetum-Family Plants.</title>
        <authorList>
            <person name="Yamashiro T."/>
            <person name="Shiraishi A."/>
            <person name="Nakayama K."/>
            <person name="Satake H."/>
        </authorList>
    </citation>
    <scope>NUCLEOTIDE SEQUENCE</scope>
</reference>
<dbReference type="Proteomes" id="UP001151760">
    <property type="component" value="Unassembled WGS sequence"/>
</dbReference>
<sequence length="732" mass="83643">MNPVAAQQVALDNALVAPKKRINIEKRNARIEFSKPQREDIYRVTLDALKLSPCYPAFLITAEVPENYPRLPNQDFVESPSEEEMVPFIKELGYTRKCDMLSDIHTDHMHLSWRTFDALINRCIIGKSTVLDRLRPSRAQILWGMLNQKNVDYVALLWEDAMFQANNREISSTYYQMYGTLIPEEMINQDIKEEEPAKKPKRAKKPAKKSTTVPTSGVVIRDTPGVSVSKKKAPAKLKKVLKKRKLDIHMLHASGSDDVVGSQPKVLDESQDKTTGINKGTGTKPVVPNVPKDHYESENESWGNSKDDDSNDDGSDDIPNDDDNDVDSDADADNEAHDSERTDSDEDENPNLIQNDDAKEEYKEEYVHTPDNYKFSNDDEEYKELYKDVNVSLKDAKHKEEGKGDLEMTDAGRDDKTEGPMQSSLVSSDFASQFLNLDNVPPVENEVVSMMNVKVRHEEPSTQTPSFLTIHVMVIPETSTAAAPNIPLTIPPITPILQHKAYALKRDRENKDKDEDPPDRSDQGLKRRKTRKDSVHVEESVFETVDTEMPQNKGSDLGNTDDQPNHLVGTAFNLLKRTYRSRVELEYHFKECYKAVTYRLDWNNPEGQEYPFDINKPLPKYMTSTTKTKAAKYDDIQGIEDMVPSLWTPVKMFTRRVVILKRVEDLQLGVESYQKKLNITKPKTFRSDISKRTPYTAYNNPQGIIYVDKYKRNRLMCPDELYKFSDGMLKSV</sequence>
<dbReference type="EMBL" id="BQNB010012698">
    <property type="protein sequence ID" value="GJT06806.1"/>
    <property type="molecule type" value="Genomic_DNA"/>
</dbReference>
<evidence type="ECO:0000256" key="1">
    <source>
        <dbReference type="SAM" id="MobiDB-lite"/>
    </source>
</evidence>
<evidence type="ECO:0000313" key="2">
    <source>
        <dbReference type="EMBL" id="GJT06806.1"/>
    </source>
</evidence>
<feature type="region of interest" description="Disordered" evidence="1">
    <location>
        <begin position="255"/>
        <end position="378"/>
    </location>
</feature>
<comment type="caution">
    <text evidence="2">The sequence shown here is derived from an EMBL/GenBank/DDBJ whole genome shotgun (WGS) entry which is preliminary data.</text>
</comment>
<feature type="compositionally biased region" description="Basic and acidic residues" evidence="1">
    <location>
        <begin position="506"/>
        <end position="525"/>
    </location>
</feature>
<feature type="compositionally biased region" description="Basic and acidic residues" evidence="1">
    <location>
        <begin position="356"/>
        <end position="368"/>
    </location>
</feature>
<feature type="compositionally biased region" description="Polar residues" evidence="1">
    <location>
        <begin position="549"/>
        <end position="562"/>
    </location>
</feature>
<evidence type="ECO:0000313" key="3">
    <source>
        <dbReference type="Proteomes" id="UP001151760"/>
    </source>
</evidence>
<feature type="region of interest" description="Disordered" evidence="1">
    <location>
        <begin position="506"/>
        <end position="564"/>
    </location>
</feature>
<feature type="compositionally biased region" description="Basic and acidic residues" evidence="1">
    <location>
        <begin position="396"/>
        <end position="418"/>
    </location>
</feature>
<feature type="compositionally biased region" description="Acidic residues" evidence="1">
    <location>
        <begin position="309"/>
        <end position="333"/>
    </location>
</feature>
<gene>
    <name evidence="2" type="ORF">Tco_0841268</name>
</gene>
<name>A0ABQ5AWX7_9ASTR</name>